<comment type="caution">
    <text evidence="2">The sequence shown here is derived from an EMBL/GenBank/DDBJ whole genome shotgun (WGS) entry which is preliminary data.</text>
</comment>
<dbReference type="PANTHER" id="PTHR24148">
    <property type="entry name" value="ANKYRIN REPEAT DOMAIN-CONTAINING PROTEIN 39 HOMOLOG-RELATED"/>
    <property type="match status" value="1"/>
</dbReference>
<feature type="domain" description="Heterokaryon incompatibility" evidence="1">
    <location>
        <begin position="76"/>
        <end position="244"/>
    </location>
</feature>
<organism evidence="2 3">
    <name type="scientific">Apiospora saccharicola</name>
    <dbReference type="NCBI Taxonomy" id="335842"/>
    <lineage>
        <taxon>Eukaryota</taxon>
        <taxon>Fungi</taxon>
        <taxon>Dikarya</taxon>
        <taxon>Ascomycota</taxon>
        <taxon>Pezizomycotina</taxon>
        <taxon>Sordariomycetes</taxon>
        <taxon>Xylariomycetidae</taxon>
        <taxon>Amphisphaeriales</taxon>
        <taxon>Apiosporaceae</taxon>
        <taxon>Apiospora</taxon>
    </lineage>
</organism>
<keyword evidence="3" id="KW-1185">Reference proteome</keyword>
<dbReference type="InterPro" id="IPR052895">
    <property type="entry name" value="HetReg/Transcr_Mod"/>
</dbReference>
<evidence type="ECO:0000313" key="2">
    <source>
        <dbReference type="EMBL" id="KAK8047471.1"/>
    </source>
</evidence>
<evidence type="ECO:0000259" key="1">
    <source>
        <dbReference type="Pfam" id="PF06985"/>
    </source>
</evidence>
<sequence length="662" mass="72856">MALSQVSSSEEWRSHLYFQAPLRNSFNGDFRLLTIQSRKYASTAPSFNATTTVIDDDSLYCILKLANLKKSPSFNAVSHACSSSGAAKTILINGAPVPVSNELLLALQHVQRQDEPVTVWVDALCINSADLAEKSAQMSQLSAIFAASERTIIWLGQCADGSDDAMSALSRIYDESQQQTVHRRTESWGNKLLSGWKGSHSNQNQTQTPESLKEDLEQLLARLKPSFSSLLQRPYWSKAWSLQEITFSSKCDIICGKEHMDVNHFLKATKSLDTLMNKSTISKWLASGEVKISSDAQSKLDHMEPATFSHSSAVQLLMSRCDYRREMGWVKPTERSLLSVLQRHLVRPADNDSHGHRVGEGEDPCEAIRSLMGLATDLQGLGLALEYERDYNGLCHDVSAALLKQSASPLQLCNSQSSVPDLPSWVIRWTKAKRSPLQFSPAQRPFTACGPADDRFYRADINPLGQLVLKAVLVDTVKKTCVSPQNTSQPDEDKSLFSQIKSLWGDSLAMESSPYKGEQTMDALARIPVADMQMQNQNDTSPPHVIRAGEDIVLQYMGALEELSEKDNDDAAIPSGVTQSPTKSTFSRSKDYLATVERMVDWAPFITETGYIGLAASGSNLSPGHVIAIPYGSSVPFALEQKGRLTGCSARCTSMVSWMGSL</sequence>
<dbReference type="Pfam" id="PF06985">
    <property type="entry name" value="HET"/>
    <property type="match status" value="1"/>
</dbReference>
<protein>
    <recommendedName>
        <fullName evidence="1">Heterokaryon incompatibility domain-containing protein</fullName>
    </recommendedName>
</protein>
<dbReference type="EMBL" id="JAQQWM010000009">
    <property type="protein sequence ID" value="KAK8047471.1"/>
    <property type="molecule type" value="Genomic_DNA"/>
</dbReference>
<dbReference type="PANTHER" id="PTHR24148:SF64">
    <property type="entry name" value="HETEROKARYON INCOMPATIBILITY DOMAIN-CONTAINING PROTEIN"/>
    <property type="match status" value="1"/>
</dbReference>
<reference evidence="2 3" key="1">
    <citation type="submission" date="2023-01" db="EMBL/GenBank/DDBJ databases">
        <title>Analysis of 21 Apiospora genomes using comparative genomics revels a genus with tremendous synthesis potential of carbohydrate active enzymes and secondary metabolites.</title>
        <authorList>
            <person name="Sorensen T."/>
        </authorList>
    </citation>
    <scope>NUCLEOTIDE SEQUENCE [LARGE SCALE GENOMIC DNA]</scope>
    <source>
        <strain evidence="2 3">CBS 83171</strain>
    </source>
</reference>
<gene>
    <name evidence="2" type="ORF">PG996_015535</name>
</gene>
<evidence type="ECO:0000313" key="3">
    <source>
        <dbReference type="Proteomes" id="UP001446871"/>
    </source>
</evidence>
<proteinExistence type="predicted"/>
<accession>A0ABR1TLE4</accession>
<dbReference type="InterPro" id="IPR010730">
    <property type="entry name" value="HET"/>
</dbReference>
<dbReference type="Proteomes" id="UP001446871">
    <property type="component" value="Unassembled WGS sequence"/>
</dbReference>
<name>A0ABR1TLE4_9PEZI</name>